<evidence type="ECO:0000313" key="2">
    <source>
        <dbReference type="Proteomes" id="UP000309138"/>
    </source>
</evidence>
<evidence type="ECO:0000313" key="1">
    <source>
        <dbReference type="EMBL" id="TKD52369.1"/>
    </source>
</evidence>
<dbReference type="EMBL" id="SWKR01000002">
    <property type="protein sequence ID" value="TKD52369.1"/>
    <property type="molecule type" value="Genomic_DNA"/>
</dbReference>
<reference evidence="1 2" key="1">
    <citation type="submission" date="2019-04" db="EMBL/GenBank/DDBJ databases">
        <authorList>
            <person name="Yang Y."/>
            <person name="Wei D."/>
        </authorList>
    </citation>
    <scope>NUCLEOTIDE SEQUENCE [LARGE SCALE GENOMIC DNA]</scope>
    <source>
        <strain evidence="1 2">L-1-4w-11</strain>
    </source>
</reference>
<dbReference type="OrthoDB" id="8237930at2"/>
<name>A0A4U1L5Z2_9SPHN</name>
<dbReference type="Proteomes" id="UP000309138">
    <property type="component" value="Unassembled WGS sequence"/>
</dbReference>
<proteinExistence type="predicted"/>
<comment type="caution">
    <text evidence="1">The sequence shown here is derived from an EMBL/GenBank/DDBJ whole genome shotgun (WGS) entry which is preliminary data.</text>
</comment>
<dbReference type="AlphaFoldDB" id="A0A4U1L5Z2"/>
<keyword evidence="2" id="KW-1185">Reference proteome</keyword>
<sequence length="89" mass="9628">MYDVADGGRSSPAQPGWACPVMVCKAEPRQGYDALPLLRDQPLEAGERRQLGFVFLAPETAVAAIEKAGRFYLWEGRFIGEATVVANGS</sequence>
<protein>
    <submittedName>
        <fullName evidence="1">Uncharacterized protein</fullName>
    </submittedName>
</protein>
<gene>
    <name evidence="1" type="ORF">FBR43_15895</name>
</gene>
<organism evidence="1 2">
    <name type="scientific">Sphingomonas baiyangensis</name>
    <dbReference type="NCBI Taxonomy" id="2572576"/>
    <lineage>
        <taxon>Bacteria</taxon>
        <taxon>Pseudomonadati</taxon>
        <taxon>Pseudomonadota</taxon>
        <taxon>Alphaproteobacteria</taxon>
        <taxon>Sphingomonadales</taxon>
        <taxon>Sphingomonadaceae</taxon>
        <taxon>Sphingomonas</taxon>
    </lineage>
</organism>
<accession>A0A4U1L5Z2</accession>